<evidence type="ECO:0000313" key="1">
    <source>
        <dbReference type="EMBL" id="TFY82267.1"/>
    </source>
</evidence>
<name>A0A4Z0A7E6_9AGAM</name>
<dbReference type="GO" id="GO:0003677">
    <property type="term" value="F:DNA binding"/>
    <property type="evidence" value="ECO:0007669"/>
    <property type="project" value="InterPro"/>
</dbReference>
<evidence type="ECO:0000313" key="2">
    <source>
        <dbReference type="Proteomes" id="UP000298061"/>
    </source>
</evidence>
<dbReference type="InterPro" id="IPR010982">
    <property type="entry name" value="Lambda_DNA-bd_dom_sf"/>
</dbReference>
<dbReference type="EMBL" id="SFCI01000126">
    <property type="protein sequence ID" value="TFY82267.1"/>
    <property type="molecule type" value="Genomic_DNA"/>
</dbReference>
<accession>A0A4Z0A7E6</accession>
<dbReference type="SUPFAM" id="SSF47413">
    <property type="entry name" value="lambda repressor-like DNA-binding domains"/>
    <property type="match status" value="1"/>
</dbReference>
<keyword evidence="2" id="KW-1185">Reference proteome</keyword>
<dbReference type="Gene3D" id="1.10.260.40">
    <property type="entry name" value="lambda repressor-like DNA-binding domains"/>
    <property type="match status" value="1"/>
</dbReference>
<dbReference type="AlphaFoldDB" id="A0A4Z0A7E6"/>
<sequence>MATIQTLPDIYTRLLEAKKQKGLTYEQIGEAMGGKGEVWIAALLYGQVRPILLRPFPTHIVRIVIQAKPSDEEIATLAQVLGFDAASLRGRRSRR</sequence>
<organism evidence="1 2">
    <name type="scientific">Hericium alpestre</name>
    <dbReference type="NCBI Taxonomy" id="135208"/>
    <lineage>
        <taxon>Eukaryota</taxon>
        <taxon>Fungi</taxon>
        <taxon>Dikarya</taxon>
        <taxon>Basidiomycota</taxon>
        <taxon>Agaricomycotina</taxon>
        <taxon>Agaricomycetes</taxon>
        <taxon>Russulales</taxon>
        <taxon>Hericiaceae</taxon>
        <taxon>Hericium</taxon>
    </lineage>
</organism>
<dbReference type="OrthoDB" id="10019422at2759"/>
<protein>
    <recommendedName>
        <fullName evidence="3">Multiprotein-bridging factor 1</fullName>
    </recommendedName>
</protein>
<dbReference type="Proteomes" id="UP000298061">
    <property type="component" value="Unassembled WGS sequence"/>
</dbReference>
<gene>
    <name evidence="1" type="ORF">EWM64_g1744</name>
</gene>
<evidence type="ECO:0008006" key="3">
    <source>
        <dbReference type="Google" id="ProtNLM"/>
    </source>
</evidence>
<reference evidence="1 2" key="1">
    <citation type="submission" date="2019-02" db="EMBL/GenBank/DDBJ databases">
        <title>Genome sequencing of the rare red list fungi Hericium alpestre (H. flagellum).</title>
        <authorList>
            <person name="Buettner E."/>
            <person name="Kellner H."/>
        </authorList>
    </citation>
    <scope>NUCLEOTIDE SEQUENCE [LARGE SCALE GENOMIC DNA]</scope>
    <source>
        <strain evidence="1 2">DSM 108284</strain>
    </source>
</reference>
<proteinExistence type="predicted"/>
<comment type="caution">
    <text evidence="1">The sequence shown here is derived from an EMBL/GenBank/DDBJ whole genome shotgun (WGS) entry which is preliminary data.</text>
</comment>